<keyword evidence="2 5" id="KW-0812">Transmembrane</keyword>
<feature type="transmembrane region" description="Helical" evidence="5">
    <location>
        <begin position="73"/>
        <end position="92"/>
    </location>
</feature>
<feature type="transmembrane region" description="Helical" evidence="5">
    <location>
        <begin position="137"/>
        <end position="166"/>
    </location>
</feature>
<keyword evidence="4 5" id="KW-0472">Membrane</keyword>
<evidence type="ECO:0000256" key="3">
    <source>
        <dbReference type="ARBA" id="ARBA00022989"/>
    </source>
</evidence>
<dbReference type="EMBL" id="JAXIVS010000007">
    <property type="protein sequence ID" value="MDY7229075.1"/>
    <property type="molecule type" value="Genomic_DNA"/>
</dbReference>
<keyword evidence="7" id="KW-1185">Reference proteome</keyword>
<dbReference type="InterPro" id="IPR002781">
    <property type="entry name" value="TM_pro_TauE-like"/>
</dbReference>
<keyword evidence="3 5" id="KW-1133">Transmembrane helix</keyword>
<gene>
    <name evidence="6" type="ORF">SYV04_21865</name>
</gene>
<comment type="caution">
    <text evidence="6">The sequence shown here is derived from an EMBL/GenBank/DDBJ whole genome shotgun (WGS) entry which is preliminary data.</text>
</comment>
<feature type="transmembrane region" description="Helical" evidence="5">
    <location>
        <begin position="262"/>
        <end position="281"/>
    </location>
</feature>
<dbReference type="PANTHER" id="PTHR43701:SF2">
    <property type="entry name" value="MEMBRANE TRANSPORTER PROTEIN YJNA-RELATED"/>
    <property type="match status" value="1"/>
</dbReference>
<evidence type="ECO:0000256" key="1">
    <source>
        <dbReference type="ARBA" id="ARBA00004141"/>
    </source>
</evidence>
<dbReference type="InterPro" id="IPR051598">
    <property type="entry name" value="TSUP/Inactive_protease-like"/>
</dbReference>
<organism evidence="6 7">
    <name type="scientific">Hyalangium rubrum</name>
    <dbReference type="NCBI Taxonomy" id="3103134"/>
    <lineage>
        <taxon>Bacteria</taxon>
        <taxon>Pseudomonadati</taxon>
        <taxon>Myxococcota</taxon>
        <taxon>Myxococcia</taxon>
        <taxon>Myxococcales</taxon>
        <taxon>Cystobacterineae</taxon>
        <taxon>Archangiaceae</taxon>
        <taxon>Hyalangium</taxon>
    </lineage>
</organism>
<feature type="transmembrane region" description="Helical" evidence="5">
    <location>
        <begin position="43"/>
        <end position="61"/>
    </location>
</feature>
<sequence>MTTLLLGAALMLVAGLSLGLLGGGGSILTVPILVYVLGMEPRSAIATSLVVVGVTSATGMLSHARAGRLEWRVGLLFGAAGMVGAAVGGRVGKFVPPALLLVAFAGMVLATAIALLRYHPAPVSLPMGSARQRLFVVLRNGFGVGLLTGLVGAGGGFMVVPALVLFGGLSMPRAVATSLLVITLNSASGLFSATQSGAPVDWVLAGGMSGTAIAGSLVGARLGRGLSPEGLRTGFALFIAALGVFILTRELATLVHVTSGRAALAGGLSAGALILVSAPLLRRRWVREQPSP</sequence>
<dbReference type="Proteomes" id="UP001291309">
    <property type="component" value="Unassembled WGS sequence"/>
</dbReference>
<evidence type="ECO:0000256" key="4">
    <source>
        <dbReference type="ARBA" id="ARBA00023136"/>
    </source>
</evidence>
<feature type="transmembrane region" description="Helical" evidence="5">
    <location>
        <begin position="202"/>
        <end position="223"/>
    </location>
</feature>
<dbReference type="Pfam" id="PF01925">
    <property type="entry name" value="TauE"/>
    <property type="match status" value="1"/>
</dbReference>
<keyword evidence="5" id="KW-1003">Cell membrane</keyword>
<evidence type="ECO:0000256" key="5">
    <source>
        <dbReference type="RuleBase" id="RU363041"/>
    </source>
</evidence>
<dbReference type="PANTHER" id="PTHR43701">
    <property type="entry name" value="MEMBRANE TRANSPORTER PROTEIN MJ0441-RELATED"/>
    <property type="match status" value="1"/>
</dbReference>
<name>A0ABU5HAC8_9BACT</name>
<proteinExistence type="inferred from homology"/>
<evidence type="ECO:0000313" key="6">
    <source>
        <dbReference type="EMBL" id="MDY7229075.1"/>
    </source>
</evidence>
<comment type="similarity">
    <text evidence="5">Belongs to the 4-toluene sulfonate uptake permease (TSUP) (TC 2.A.102) family.</text>
</comment>
<reference evidence="6 7" key="1">
    <citation type="submission" date="2023-12" db="EMBL/GenBank/DDBJ databases">
        <title>the genome sequence of Hyalangium sp. s54d21.</title>
        <authorList>
            <person name="Zhang X."/>
        </authorList>
    </citation>
    <scope>NUCLEOTIDE SEQUENCE [LARGE SCALE GENOMIC DNA]</scope>
    <source>
        <strain evidence="7">s54d21</strain>
    </source>
</reference>
<comment type="subcellular location">
    <subcellularLocation>
        <location evidence="5">Cell membrane</location>
        <topology evidence="5">Multi-pass membrane protein</topology>
    </subcellularLocation>
    <subcellularLocation>
        <location evidence="1">Membrane</location>
        <topology evidence="1">Multi-pass membrane protein</topology>
    </subcellularLocation>
</comment>
<evidence type="ECO:0000256" key="2">
    <source>
        <dbReference type="ARBA" id="ARBA00022692"/>
    </source>
</evidence>
<evidence type="ECO:0000313" key="7">
    <source>
        <dbReference type="Proteomes" id="UP001291309"/>
    </source>
</evidence>
<dbReference type="RefSeq" id="WP_321547796.1">
    <property type="nucleotide sequence ID" value="NZ_JAXIVS010000007.1"/>
</dbReference>
<protein>
    <recommendedName>
        <fullName evidence="5">Probable membrane transporter protein</fullName>
    </recommendedName>
</protein>
<accession>A0ABU5HAC8</accession>
<feature type="transmembrane region" description="Helical" evidence="5">
    <location>
        <begin position="235"/>
        <end position="256"/>
    </location>
</feature>
<feature type="transmembrane region" description="Helical" evidence="5">
    <location>
        <begin position="98"/>
        <end position="116"/>
    </location>
</feature>